<dbReference type="PANTHER" id="PTHR43569">
    <property type="entry name" value="AMIDOHYDROLASE"/>
    <property type="match status" value="1"/>
</dbReference>
<dbReference type="Gene3D" id="3.20.20.140">
    <property type="entry name" value="Metal-dependent hydrolases"/>
    <property type="match status" value="1"/>
</dbReference>
<evidence type="ECO:0000313" key="4">
    <source>
        <dbReference type="Proteomes" id="UP000318478"/>
    </source>
</evidence>
<evidence type="ECO:0000259" key="2">
    <source>
        <dbReference type="Pfam" id="PF04909"/>
    </source>
</evidence>
<evidence type="ECO:0000313" key="3">
    <source>
        <dbReference type="EMBL" id="TWT77608.1"/>
    </source>
</evidence>
<name>A0A5C5YRX2_9BACT</name>
<keyword evidence="4" id="KW-1185">Reference proteome</keyword>
<dbReference type="OrthoDB" id="5450317at2"/>
<reference evidence="3 4" key="1">
    <citation type="submission" date="2019-02" db="EMBL/GenBank/DDBJ databases">
        <title>Deep-cultivation of Planctomycetes and their phenomic and genomic characterization uncovers novel biology.</title>
        <authorList>
            <person name="Wiegand S."/>
            <person name="Jogler M."/>
            <person name="Boedeker C."/>
            <person name="Pinto D."/>
            <person name="Vollmers J."/>
            <person name="Rivas-Marin E."/>
            <person name="Kohn T."/>
            <person name="Peeters S.H."/>
            <person name="Heuer A."/>
            <person name="Rast P."/>
            <person name="Oberbeckmann S."/>
            <person name="Bunk B."/>
            <person name="Jeske O."/>
            <person name="Meyerdierks A."/>
            <person name="Storesund J.E."/>
            <person name="Kallscheuer N."/>
            <person name="Luecker S."/>
            <person name="Lage O.M."/>
            <person name="Pohl T."/>
            <person name="Merkel B.J."/>
            <person name="Hornburger P."/>
            <person name="Mueller R.-W."/>
            <person name="Bruemmer F."/>
            <person name="Labrenz M."/>
            <person name="Spormann A.M."/>
            <person name="Op Den Camp H."/>
            <person name="Overmann J."/>
            <person name="Amann R."/>
            <person name="Jetten M.S.M."/>
            <person name="Mascher T."/>
            <person name="Medema M.H."/>
            <person name="Devos D.P."/>
            <person name="Kaster A.-K."/>
            <person name="Ovreas L."/>
            <person name="Rohde M."/>
            <person name="Galperin M.Y."/>
            <person name="Jogler C."/>
        </authorList>
    </citation>
    <scope>NUCLEOTIDE SEQUENCE [LARGE SCALE GENOMIC DNA]</scope>
    <source>
        <strain evidence="3 4">Pla123a</strain>
    </source>
</reference>
<protein>
    <submittedName>
        <fullName evidence="3">Amidohydrolase</fullName>
    </submittedName>
</protein>
<dbReference type="Proteomes" id="UP000318478">
    <property type="component" value="Unassembled WGS sequence"/>
</dbReference>
<accession>A0A5C5YRX2</accession>
<dbReference type="GO" id="GO:0016787">
    <property type="term" value="F:hydrolase activity"/>
    <property type="evidence" value="ECO:0007669"/>
    <property type="project" value="UniProtKB-KW"/>
</dbReference>
<keyword evidence="3" id="KW-0378">Hydrolase</keyword>
<dbReference type="EMBL" id="SJPO01000003">
    <property type="protein sequence ID" value="TWT77608.1"/>
    <property type="molecule type" value="Genomic_DNA"/>
</dbReference>
<dbReference type="SUPFAM" id="SSF51556">
    <property type="entry name" value="Metallo-dependent hydrolases"/>
    <property type="match status" value="1"/>
</dbReference>
<evidence type="ECO:0000256" key="1">
    <source>
        <dbReference type="ARBA" id="ARBA00038310"/>
    </source>
</evidence>
<dbReference type="InterPro" id="IPR006680">
    <property type="entry name" value="Amidohydro-rel"/>
</dbReference>
<dbReference type="PANTHER" id="PTHR43569:SF2">
    <property type="entry name" value="AMIDOHYDROLASE-RELATED DOMAIN-CONTAINING PROTEIN"/>
    <property type="match status" value="1"/>
</dbReference>
<dbReference type="AlphaFoldDB" id="A0A5C5YRX2"/>
<proteinExistence type="inferred from homology"/>
<comment type="caution">
    <text evidence="3">The sequence shown here is derived from an EMBL/GenBank/DDBJ whole genome shotgun (WGS) entry which is preliminary data.</text>
</comment>
<feature type="domain" description="Amidohydrolase-related" evidence="2">
    <location>
        <begin position="3"/>
        <end position="275"/>
    </location>
</feature>
<dbReference type="Pfam" id="PF04909">
    <property type="entry name" value="Amidohydro_2"/>
    <property type="match status" value="1"/>
</dbReference>
<dbReference type="InterPro" id="IPR032466">
    <property type="entry name" value="Metal_Hydrolase"/>
</dbReference>
<sequence>MIIDAHHHFWDYSPAEYGWIDDSMSAIARDFGPADLAAAAGEVGVQGVVSVQARQSLAETDWLLDLADQSKLILGVVGWAPLADRGIADVLGGLASRAKLKAVRHVVQDEPDPHFLEARAFNQGVDLLEQHNLAYDLLVFERQLPQTIDFVDRHPNVRFVLDHIAKPRIKEAELSPWRENLAQLAERPNVCCKLSGIVTEADHADWTPGGLRPYFDIVLECFGPDRMMFGSDWPVCLLASGYARWFATVESWASALSEDERRELFGATAARAYQL</sequence>
<dbReference type="InterPro" id="IPR052350">
    <property type="entry name" value="Metallo-dep_Lactonases"/>
</dbReference>
<organism evidence="3 4">
    <name type="scientific">Posidoniimonas polymericola</name>
    <dbReference type="NCBI Taxonomy" id="2528002"/>
    <lineage>
        <taxon>Bacteria</taxon>
        <taxon>Pseudomonadati</taxon>
        <taxon>Planctomycetota</taxon>
        <taxon>Planctomycetia</taxon>
        <taxon>Pirellulales</taxon>
        <taxon>Lacipirellulaceae</taxon>
        <taxon>Posidoniimonas</taxon>
    </lineage>
</organism>
<gene>
    <name evidence="3" type="ORF">Pla123a_14040</name>
</gene>
<dbReference type="RefSeq" id="WP_146585272.1">
    <property type="nucleotide sequence ID" value="NZ_SJPO01000003.1"/>
</dbReference>
<comment type="similarity">
    <text evidence="1">Belongs to the metallo-dependent hydrolases superfamily.</text>
</comment>